<evidence type="ECO:0000256" key="5">
    <source>
        <dbReference type="ARBA" id="ARBA00022989"/>
    </source>
</evidence>
<sequence>MSSKHGFALLGTIQATLIFTIMILMVPLPRIAREFGLDPSQLLLLSAAYGLSFSGLLLLGGRLADRHGGRRMLVVGLTVFAAASAAGALAPGFTVLTAVRFAQGLGAALTAPAAMALVRALFPAAAGYDRAMATWGGLSVLGATAGSLFSGAVTTWVSWRLTFLVPVLVALAGLALAPRLLPADPPRADTPPPLDVRGAVTATAGITAAGYGLVAAGERSWASAAVLVPLAAGLLLLIAFVLVERRAREPLLPPGFLRDTRRVTALAAIMMTAAGTALTFFLLALYLQQVRGWTPLRTSAAFVPYAAALVGSGRAAGPLIRRYGARAVTAGGLALGAAGLLLLAGLDVRSPYPTGLLPGLLLLPAGAGPAFAGATVLATAGVPRRRTGLAAGVMNTAMELGPTIGLAALMSVAATRSTPVAGYAAAFGAAGIGYALTGVAAALLLRARPVPNPPTTPLTPLTTKELSS</sequence>
<dbReference type="RefSeq" id="WP_399650094.1">
    <property type="nucleotide sequence ID" value="NZ_JBITYG010000005.1"/>
</dbReference>
<reference evidence="10 11" key="1">
    <citation type="submission" date="2024-10" db="EMBL/GenBank/DDBJ databases">
        <title>The Natural Products Discovery Center: Release of the First 8490 Sequenced Strains for Exploring Actinobacteria Biosynthetic Diversity.</title>
        <authorList>
            <person name="Kalkreuter E."/>
            <person name="Kautsar S.A."/>
            <person name="Yang D."/>
            <person name="Bader C.D."/>
            <person name="Teijaro C.N."/>
            <person name="Fluegel L."/>
            <person name="Davis C.M."/>
            <person name="Simpson J.R."/>
            <person name="Lauterbach L."/>
            <person name="Steele A.D."/>
            <person name="Gui C."/>
            <person name="Meng S."/>
            <person name="Li G."/>
            <person name="Viehrig K."/>
            <person name="Ye F."/>
            <person name="Su P."/>
            <person name="Kiefer A.F."/>
            <person name="Nichols A."/>
            <person name="Cepeda A.J."/>
            <person name="Yan W."/>
            <person name="Fan B."/>
            <person name="Jiang Y."/>
            <person name="Adhikari A."/>
            <person name="Zheng C.-J."/>
            <person name="Schuster L."/>
            <person name="Cowan T.M."/>
            <person name="Smanski M.J."/>
            <person name="Chevrette M.G."/>
            <person name="De Carvalho L.P.S."/>
            <person name="Shen B."/>
        </authorList>
    </citation>
    <scope>NUCLEOTIDE SEQUENCE [LARGE SCALE GENOMIC DNA]</scope>
    <source>
        <strain evidence="10 11">NPDC053399</strain>
    </source>
</reference>
<organism evidence="10 11">
    <name type="scientific">Streptomyces fildesensis</name>
    <dbReference type="NCBI Taxonomy" id="375757"/>
    <lineage>
        <taxon>Bacteria</taxon>
        <taxon>Bacillati</taxon>
        <taxon>Actinomycetota</taxon>
        <taxon>Actinomycetes</taxon>
        <taxon>Kitasatosporales</taxon>
        <taxon>Streptomycetaceae</taxon>
        <taxon>Streptomyces</taxon>
    </lineage>
</organism>
<comment type="caution">
    <text evidence="10">The sequence shown here is derived from an EMBL/GenBank/DDBJ whole genome shotgun (WGS) entry which is preliminary data.</text>
</comment>
<feature type="transmembrane region" description="Helical" evidence="8">
    <location>
        <begin position="101"/>
        <end position="122"/>
    </location>
</feature>
<evidence type="ECO:0000313" key="10">
    <source>
        <dbReference type="EMBL" id="MFI9102411.1"/>
    </source>
</evidence>
<dbReference type="Pfam" id="PF07690">
    <property type="entry name" value="MFS_1"/>
    <property type="match status" value="1"/>
</dbReference>
<evidence type="ECO:0000259" key="9">
    <source>
        <dbReference type="PROSITE" id="PS50850"/>
    </source>
</evidence>
<evidence type="ECO:0000256" key="2">
    <source>
        <dbReference type="ARBA" id="ARBA00022448"/>
    </source>
</evidence>
<dbReference type="PANTHER" id="PTHR42718:SF46">
    <property type="entry name" value="BLR6921 PROTEIN"/>
    <property type="match status" value="1"/>
</dbReference>
<feature type="transmembrane region" description="Helical" evidence="8">
    <location>
        <begin position="40"/>
        <end position="60"/>
    </location>
</feature>
<evidence type="ECO:0000256" key="3">
    <source>
        <dbReference type="ARBA" id="ARBA00022475"/>
    </source>
</evidence>
<dbReference type="InterPro" id="IPR011701">
    <property type="entry name" value="MFS"/>
</dbReference>
<evidence type="ECO:0000256" key="7">
    <source>
        <dbReference type="ARBA" id="ARBA00023251"/>
    </source>
</evidence>
<feature type="transmembrane region" description="Helical" evidence="8">
    <location>
        <begin position="163"/>
        <end position="182"/>
    </location>
</feature>
<dbReference type="PANTHER" id="PTHR42718">
    <property type="entry name" value="MAJOR FACILITATOR SUPERFAMILY MULTIDRUG TRANSPORTER MFSC"/>
    <property type="match status" value="1"/>
</dbReference>
<gene>
    <name evidence="10" type="ORF">ACIGXA_17985</name>
</gene>
<comment type="subcellular location">
    <subcellularLocation>
        <location evidence="1">Cell membrane</location>
        <topology evidence="1">Multi-pass membrane protein</topology>
    </subcellularLocation>
</comment>
<feature type="transmembrane region" description="Helical" evidence="8">
    <location>
        <begin position="356"/>
        <end position="377"/>
    </location>
</feature>
<feature type="transmembrane region" description="Helical" evidence="8">
    <location>
        <begin position="323"/>
        <end position="344"/>
    </location>
</feature>
<feature type="transmembrane region" description="Helical" evidence="8">
    <location>
        <begin position="134"/>
        <end position="157"/>
    </location>
</feature>
<keyword evidence="6 8" id="KW-0472">Membrane</keyword>
<evidence type="ECO:0000256" key="6">
    <source>
        <dbReference type="ARBA" id="ARBA00023136"/>
    </source>
</evidence>
<keyword evidence="2" id="KW-0813">Transport</keyword>
<dbReference type="InterPro" id="IPR020846">
    <property type="entry name" value="MFS_dom"/>
</dbReference>
<feature type="transmembrane region" description="Helical" evidence="8">
    <location>
        <begin position="72"/>
        <end position="95"/>
    </location>
</feature>
<feature type="domain" description="Major facilitator superfamily (MFS) profile" evidence="9">
    <location>
        <begin position="4"/>
        <end position="449"/>
    </location>
</feature>
<keyword evidence="3" id="KW-1003">Cell membrane</keyword>
<evidence type="ECO:0000256" key="1">
    <source>
        <dbReference type="ARBA" id="ARBA00004651"/>
    </source>
</evidence>
<dbReference type="Proteomes" id="UP001614394">
    <property type="component" value="Unassembled WGS sequence"/>
</dbReference>
<evidence type="ECO:0000256" key="4">
    <source>
        <dbReference type="ARBA" id="ARBA00022692"/>
    </source>
</evidence>
<accession>A0ABW8C7J8</accession>
<keyword evidence="5 8" id="KW-1133">Transmembrane helix</keyword>
<dbReference type="SUPFAM" id="SSF103473">
    <property type="entry name" value="MFS general substrate transporter"/>
    <property type="match status" value="1"/>
</dbReference>
<feature type="transmembrane region" description="Helical" evidence="8">
    <location>
        <begin position="220"/>
        <end position="243"/>
    </location>
</feature>
<dbReference type="Gene3D" id="1.20.1250.20">
    <property type="entry name" value="MFS general substrate transporter like domains"/>
    <property type="match status" value="1"/>
</dbReference>
<feature type="transmembrane region" description="Helical" evidence="8">
    <location>
        <begin position="293"/>
        <end position="311"/>
    </location>
</feature>
<dbReference type="PROSITE" id="PS50850">
    <property type="entry name" value="MFS"/>
    <property type="match status" value="1"/>
</dbReference>
<evidence type="ECO:0000256" key="8">
    <source>
        <dbReference type="SAM" id="Phobius"/>
    </source>
</evidence>
<feature type="transmembrane region" description="Helical" evidence="8">
    <location>
        <begin position="194"/>
        <end position="214"/>
    </location>
</feature>
<keyword evidence="7" id="KW-0046">Antibiotic resistance</keyword>
<evidence type="ECO:0000313" key="11">
    <source>
        <dbReference type="Proteomes" id="UP001614394"/>
    </source>
</evidence>
<keyword evidence="11" id="KW-1185">Reference proteome</keyword>
<name>A0ABW8C7J8_9ACTN</name>
<dbReference type="EMBL" id="JBITYG010000005">
    <property type="protein sequence ID" value="MFI9102411.1"/>
    <property type="molecule type" value="Genomic_DNA"/>
</dbReference>
<feature type="transmembrane region" description="Helical" evidence="8">
    <location>
        <begin position="7"/>
        <end position="28"/>
    </location>
</feature>
<dbReference type="Gene3D" id="1.20.1720.10">
    <property type="entry name" value="Multidrug resistance protein D"/>
    <property type="match status" value="1"/>
</dbReference>
<feature type="transmembrane region" description="Helical" evidence="8">
    <location>
        <begin position="420"/>
        <end position="445"/>
    </location>
</feature>
<keyword evidence="4 8" id="KW-0812">Transmembrane</keyword>
<feature type="transmembrane region" description="Helical" evidence="8">
    <location>
        <begin position="263"/>
        <end position="287"/>
    </location>
</feature>
<proteinExistence type="predicted"/>
<feature type="transmembrane region" description="Helical" evidence="8">
    <location>
        <begin position="389"/>
        <end position="414"/>
    </location>
</feature>
<dbReference type="InterPro" id="IPR036259">
    <property type="entry name" value="MFS_trans_sf"/>
</dbReference>
<protein>
    <submittedName>
        <fullName evidence="10">MFS transporter</fullName>
    </submittedName>
</protein>